<dbReference type="PATRIC" id="fig|879567.3.peg.2249"/>
<proteinExistence type="predicted"/>
<keyword evidence="2" id="KW-1185">Reference proteome</keyword>
<sequence>MTTTASSVDWVKLIGGGFAHQTAPFAVHPLDKGRAKEYLQQAKAHGLTVSDAVAHAKEYLATAIGWPVNEAEALQRVREFFAGKLPQ</sequence>
<dbReference type="AlphaFoldDB" id="M1WMC1"/>
<dbReference type="KEGG" id="dpi:BN4_12110"/>
<dbReference type="EMBL" id="FO203427">
    <property type="protein sequence ID" value="CCH49345.1"/>
    <property type="molecule type" value="Genomic_DNA"/>
</dbReference>
<name>M1WMC1_PSEP2</name>
<dbReference type="BioCyc" id="DPIE1322246:BN4_RS10615-MONOMER"/>
<dbReference type="OrthoDB" id="9906759at2"/>
<dbReference type="RefSeq" id="WP_015415389.1">
    <property type="nucleotide sequence ID" value="NC_020409.1"/>
</dbReference>
<protein>
    <submittedName>
        <fullName evidence="1">Uncharacterized protein</fullName>
    </submittedName>
</protein>
<dbReference type="STRING" id="1322246.BN4_12110"/>
<evidence type="ECO:0000313" key="2">
    <source>
        <dbReference type="Proteomes" id="UP000011724"/>
    </source>
</evidence>
<dbReference type="Proteomes" id="UP000011724">
    <property type="component" value="Chromosome"/>
</dbReference>
<organism evidence="1 2">
    <name type="scientific">Pseudodesulfovibrio piezophilus (strain DSM 21447 / JCM 15486 / C1TLV30)</name>
    <name type="common">Desulfovibrio piezophilus</name>
    <dbReference type="NCBI Taxonomy" id="1322246"/>
    <lineage>
        <taxon>Bacteria</taxon>
        <taxon>Pseudomonadati</taxon>
        <taxon>Thermodesulfobacteriota</taxon>
        <taxon>Desulfovibrionia</taxon>
        <taxon>Desulfovibrionales</taxon>
        <taxon>Desulfovibrionaceae</taxon>
    </lineage>
</organism>
<dbReference type="eggNOG" id="ENOG5032D3Z">
    <property type="taxonomic scope" value="Bacteria"/>
</dbReference>
<reference evidence="1 2" key="1">
    <citation type="journal article" date="2013" name="PLoS ONE">
        <title>The first genomic and proteomic characterization of a deep-sea sulfate reducer: insights into the piezophilic lifestyle of Desulfovibrio piezophilus.</title>
        <authorList>
            <person name="Pradel N."/>
            <person name="Ji B."/>
            <person name="Gimenez G."/>
            <person name="Talla E."/>
            <person name="Lenoble P."/>
            <person name="Garel M."/>
            <person name="Tamburini C."/>
            <person name="Fourquet P."/>
            <person name="Lebrun R."/>
            <person name="Bertin P."/>
            <person name="Denis Y."/>
            <person name="Pophillat M."/>
            <person name="Barbe V."/>
            <person name="Ollivier B."/>
            <person name="Dolla A."/>
        </authorList>
    </citation>
    <scope>NUCLEOTIDE SEQUENCE [LARGE SCALE GENOMIC DNA]</scope>
    <source>
        <strain evidence="2">DSM 10523 / SB164P1</strain>
    </source>
</reference>
<evidence type="ECO:0000313" key="1">
    <source>
        <dbReference type="EMBL" id="CCH49345.1"/>
    </source>
</evidence>
<gene>
    <name evidence="1" type="ordered locus">BN4_12110</name>
</gene>
<reference evidence="2" key="2">
    <citation type="journal article" date="2013" name="Stand. Genomic Sci.">
        <title>Complete genome sequence of Desulfocapsa sulfexigens, a marine deltaproteobacterium specialized in disproportionating inorganic sulfur compounds.</title>
        <authorList>
            <person name="Finster K.W."/>
            <person name="Kjeldsen K.U."/>
            <person name="Kube M."/>
            <person name="Reinhardt R."/>
            <person name="Mussmann M."/>
            <person name="Amann R."/>
            <person name="Schreiber L."/>
        </authorList>
    </citation>
    <scope>NUCLEOTIDE SEQUENCE [LARGE SCALE GENOMIC DNA]</scope>
    <source>
        <strain evidence="2">DSM 10523 / SB164P1</strain>
    </source>
</reference>
<accession>M1WMC1</accession>
<dbReference type="HOGENOM" id="CLU_2478263_0_0_7"/>